<comment type="caution">
    <text evidence="4">The sequence shown here is derived from an EMBL/GenBank/DDBJ whole genome shotgun (WGS) entry which is preliminary data.</text>
</comment>
<keyword evidence="5" id="KW-1185">Reference proteome</keyword>
<evidence type="ECO:0000313" key="5">
    <source>
        <dbReference type="Proteomes" id="UP000828390"/>
    </source>
</evidence>
<feature type="compositionally biased region" description="Basic and acidic residues" evidence="1">
    <location>
        <begin position="1"/>
        <end position="11"/>
    </location>
</feature>
<name>A0A9D4MKG2_DREPO</name>
<dbReference type="EMBL" id="JAIWYP010000012">
    <property type="protein sequence ID" value="KAH3727548.1"/>
    <property type="molecule type" value="Genomic_DNA"/>
</dbReference>
<reference evidence="4" key="1">
    <citation type="journal article" date="2019" name="bioRxiv">
        <title>The Genome of the Zebra Mussel, Dreissena polymorpha: A Resource for Invasive Species Research.</title>
        <authorList>
            <person name="McCartney M.A."/>
            <person name="Auch B."/>
            <person name="Kono T."/>
            <person name="Mallez S."/>
            <person name="Zhang Y."/>
            <person name="Obille A."/>
            <person name="Becker A."/>
            <person name="Abrahante J.E."/>
            <person name="Garbe J."/>
            <person name="Badalamenti J.P."/>
            <person name="Herman A."/>
            <person name="Mangelson H."/>
            <person name="Liachko I."/>
            <person name="Sullivan S."/>
            <person name="Sone E.D."/>
            <person name="Koren S."/>
            <person name="Silverstein K.A.T."/>
            <person name="Beckman K.B."/>
            <person name="Gohl D.M."/>
        </authorList>
    </citation>
    <scope>NUCLEOTIDE SEQUENCE</scope>
    <source>
        <strain evidence="4">Duluth1</strain>
        <tissue evidence="4">Whole animal</tissue>
    </source>
</reference>
<protein>
    <submittedName>
        <fullName evidence="4">Uncharacterized protein</fullName>
    </submittedName>
</protein>
<evidence type="ECO:0000313" key="3">
    <source>
        <dbReference type="EMBL" id="KAH3780742.1"/>
    </source>
</evidence>
<evidence type="ECO:0000313" key="2">
    <source>
        <dbReference type="EMBL" id="KAH3727548.1"/>
    </source>
</evidence>
<accession>A0A9D4MKG2</accession>
<proteinExistence type="predicted"/>
<dbReference type="AlphaFoldDB" id="A0A9D4MKG2"/>
<dbReference type="Proteomes" id="UP000828390">
    <property type="component" value="Unassembled WGS sequence"/>
</dbReference>
<organism evidence="4 5">
    <name type="scientific">Dreissena polymorpha</name>
    <name type="common">Zebra mussel</name>
    <name type="synonym">Mytilus polymorpha</name>
    <dbReference type="NCBI Taxonomy" id="45954"/>
    <lineage>
        <taxon>Eukaryota</taxon>
        <taxon>Metazoa</taxon>
        <taxon>Spiralia</taxon>
        <taxon>Lophotrochozoa</taxon>
        <taxon>Mollusca</taxon>
        <taxon>Bivalvia</taxon>
        <taxon>Autobranchia</taxon>
        <taxon>Heteroconchia</taxon>
        <taxon>Euheterodonta</taxon>
        <taxon>Imparidentia</taxon>
        <taxon>Neoheterodontei</taxon>
        <taxon>Myida</taxon>
        <taxon>Dreissenoidea</taxon>
        <taxon>Dreissenidae</taxon>
        <taxon>Dreissena</taxon>
    </lineage>
</organism>
<feature type="compositionally biased region" description="Polar residues" evidence="1">
    <location>
        <begin position="14"/>
        <end position="26"/>
    </location>
</feature>
<dbReference type="EMBL" id="JAIWYP010000008">
    <property type="protein sequence ID" value="KAH3780742.1"/>
    <property type="molecule type" value="Genomic_DNA"/>
</dbReference>
<feature type="region of interest" description="Disordered" evidence="1">
    <location>
        <begin position="1"/>
        <end position="48"/>
    </location>
</feature>
<sequence>MENELFPRGDESENVTPKLQYTAETTSTKRTEPPSHQQIAPNPALHRPLCPTYWLPGNTQPRRQCTARTSEPC</sequence>
<evidence type="ECO:0000256" key="1">
    <source>
        <dbReference type="SAM" id="MobiDB-lite"/>
    </source>
</evidence>
<evidence type="ECO:0000313" key="4">
    <source>
        <dbReference type="EMBL" id="KAH3878945.1"/>
    </source>
</evidence>
<gene>
    <name evidence="4" type="ORF">DPMN_002846</name>
    <name evidence="2" type="ORF">DPMN_053487</name>
    <name evidence="3" type="ORF">DPMN_158564</name>
</gene>
<reference evidence="4" key="2">
    <citation type="submission" date="2020-11" db="EMBL/GenBank/DDBJ databases">
        <authorList>
            <person name="McCartney M.A."/>
            <person name="Auch B."/>
            <person name="Kono T."/>
            <person name="Mallez S."/>
            <person name="Becker A."/>
            <person name="Gohl D.M."/>
            <person name="Silverstein K.A.T."/>
            <person name="Koren S."/>
            <person name="Bechman K.B."/>
            <person name="Herman A."/>
            <person name="Abrahante J.E."/>
            <person name="Garbe J."/>
        </authorList>
    </citation>
    <scope>NUCLEOTIDE SEQUENCE</scope>
    <source>
        <strain evidence="4">Duluth1</strain>
        <tissue evidence="4">Whole animal</tissue>
    </source>
</reference>
<dbReference type="EMBL" id="JAIWYP010000001">
    <property type="protein sequence ID" value="KAH3878945.1"/>
    <property type="molecule type" value="Genomic_DNA"/>
</dbReference>